<sequence length="59" mass="6975">MASNGDKTGTFLGIPYNWNRPTMQREKKTWWDPENDKFVVPRAYGWGYAFNLATFSRKK</sequence>
<dbReference type="KEGG" id="nbe:Back2_16540"/>
<proteinExistence type="predicted"/>
<evidence type="ECO:0000313" key="2">
    <source>
        <dbReference type="Proteomes" id="UP000271573"/>
    </source>
</evidence>
<dbReference type="AlphaFoldDB" id="A0A3G9IEM6"/>
<gene>
    <name evidence="1" type="ORF">Back2_16540</name>
</gene>
<organism evidence="1 2">
    <name type="scientific">Nocardioides baekrokdamisoli</name>
    <dbReference type="NCBI Taxonomy" id="1804624"/>
    <lineage>
        <taxon>Bacteria</taxon>
        <taxon>Bacillati</taxon>
        <taxon>Actinomycetota</taxon>
        <taxon>Actinomycetes</taxon>
        <taxon>Propionibacteriales</taxon>
        <taxon>Nocardioidaceae</taxon>
        <taxon>Nocardioides</taxon>
    </lineage>
</organism>
<accession>A0A3G9IEM6</accession>
<reference evidence="1 2" key="1">
    <citation type="submission" date="2018-11" db="EMBL/GenBank/DDBJ databases">
        <title>Complete genome sequence of Nocardioides baekrokdamisoli strain KCTC 39748.</title>
        <authorList>
            <person name="Kang S.W."/>
            <person name="Lee K.C."/>
            <person name="Kim K.K."/>
            <person name="Kim J.S."/>
            <person name="Kim D.S."/>
            <person name="Ko S.H."/>
            <person name="Yang S.H."/>
            <person name="Shin Y.K."/>
            <person name="Lee J.S."/>
        </authorList>
    </citation>
    <scope>NUCLEOTIDE SEQUENCE [LARGE SCALE GENOMIC DNA]</scope>
    <source>
        <strain evidence="1 2">KCTC 39748</strain>
    </source>
</reference>
<dbReference type="OrthoDB" id="4558476at2"/>
<keyword evidence="2" id="KW-1185">Reference proteome</keyword>
<name>A0A3G9IEM6_9ACTN</name>
<evidence type="ECO:0000313" key="1">
    <source>
        <dbReference type="EMBL" id="BBH17367.1"/>
    </source>
</evidence>
<dbReference type="Proteomes" id="UP000271573">
    <property type="component" value="Chromosome"/>
</dbReference>
<dbReference type="EMBL" id="AP019307">
    <property type="protein sequence ID" value="BBH17367.1"/>
    <property type="molecule type" value="Genomic_DNA"/>
</dbReference>
<dbReference type="RefSeq" id="WP_125568472.1">
    <property type="nucleotide sequence ID" value="NZ_AP019307.1"/>
</dbReference>
<evidence type="ECO:0008006" key="3">
    <source>
        <dbReference type="Google" id="ProtNLM"/>
    </source>
</evidence>
<protein>
    <recommendedName>
        <fullName evidence="3">DUF5808 domain-containing protein</fullName>
    </recommendedName>
</protein>